<name>A0A6J4PMP1_9ACTN</name>
<evidence type="ECO:0000313" key="2">
    <source>
        <dbReference type="EMBL" id="CAA9417147.1"/>
    </source>
</evidence>
<gene>
    <name evidence="2" type="ORF">AVDCRST_MAG06-3278</name>
</gene>
<organism evidence="2">
    <name type="scientific">uncultured Nocardioides sp</name>
    <dbReference type="NCBI Taxonomy" id="198441"/>
    <lineage>
        <taxon>Bacteria</taxon>
        <taxon>Bacillati</taxon>
        <taxon>Actinomycetota</taxon>
        <taxon>Actinomycetes</taxon>
        <taxon>Propionibacteriales</taxon>
        <taxon>Nocardioidaceae</taxon>
        <taxon>Nocardioides</taxon>
        <taxon>environmental samples</taxon>
    </lineage>
</organism>
<proteinExistence type="predicted"/>
<dbReference type="AlphaFoldDB" id="A0A6J4PMP1"/>
<sequence length="25" mass="2764">REHRAAVPAPAARRRGRAVRQDPGL</sequence>
<accession>A0A6J4PMP1</accession>
<feature type="region of interest" description="Disordered" evidence="1">
    <location>
        <begin position="1"/>
        <end position="25"/>
    </location>
</feature>
<reference evidence="2" key="1">
    <citation type="submission" date="2020-02" db="EMBL/GenBank/DDBJ databases">
        <authorList>
            <person name="Meier V. D."/>
        </authorList>
    </citation>
    <scope>NUCLEOTIDE SEQUENCE</scope>
    <source>
        <strain evidence="2">AVDCRST_MAG06</strain>
    </source>
</reference>
<evidence type="ECO:0000256" key="1">
    <source>
        <dbReference type="SAM" id="MobiDB-lite"/>
    </source>
</evidence>
<protein>
    <submittedName>
        <fullName evidence="2">Uncharacterized protein</fullName>
    </submittedName>
</protein>
<feature type="compositionally biased region" description="Low complexity" evidence="1">
    <location>
        <begin position="1"/>
        <end position="11"/>
    </location>
</feature>
<feature type="non-terminal residue" evidence="2">
    <location>
        <position position="1"/>
    </location>
</feature>
<dbReference type="EMBL" id="CADCUP010000217">
    <property type="protein sequence ID" value="CAA9417147.1"/>
    <property type="molecule type" value="Genomic_DNA"/>
</dbReference>
<feature type="non-terminal residue" evidence="2">
    <location>
        <position position="25"/>
    </location>
</feature>